<dbReference type="SMART" id="SM00650">
    <property type="entry name" value="rADc"/>
    <property type="match status" value="1"/>
</dbReference>
<keyword evidence="3 7" id="KW-0489">Methyltransferase</keyword>
<feature type="binding site" evidence="7 8">
    <location>
        <position position="31"/>
    </location>
    <ligand>
        <name>S-adenosyl-L-methionine</name>
        <dbReference type="ChEBI" id="CHEBI:59789"/>
    </ligand>
</feature>
<dbReference type="AlphaFoldDB" id="A0AAP3UY37"/>
<keyword evidence="5 7" id="KW-0949">S-adenosyl-L-methionine</keyword>
<reference evidence="10 11" key="1">
    <citation type="submission" date="2023-03" db="EMBL/GenBank/DDBJ databases">
        <title>YIM 152171 draft genome.</title>
        <authorList>
            <person name="Yang Z."/>
        </authorList>
    </citation>
    <scope>NUCLEOTIDE SEQUENCE [LARGE SCALE GENOMIC DNA]</scope>
    <source>
        <strain evidence="10 11">YIM 152171</strain>
    </source>
</reference>
<evidence type="ECO:0000256" key="8">
    <source>
        <dbReference type="PROSITE-ProRule" id="PRU01026"/>
    </source>
</evidence>
<dbReference type="Proteomes" id="UP001301140">
    <property type="component" value="Unassembled WGS sequence"/>
</dbReference>
<feature type="binding site" evidence="7 8">
    <location>
        <position position="33"/>
    </location>
    <ligand>
        <name>S-adenosyl-L-methionine</name>
        <dbReference type="ChEBI" id="CHEBI:59789"/>
    </ligand>
</feature>
<proteinExistence type="inferred from homology"/>
<dbReference type="InterPro" id="IPR001737">
    <property type="entry name" value="KsgA/Erm"/>
</dbReference>
<comment type="similarity">
    <text evidence="7">Belongs to the class I-like SAM-binding methyltransferase superfamily. rRNA adenine N(6)-methyltransferase family. RsmA subfamily.</text>
</comment>
<dbReference type="GO" id="GO:0003723">
    <property type="term" value="F:RNA binding"/>
    <property type="evidence" value="ECO:0007669"/>
    <property type="project" value="UniProtKB-UniRule"/>
</dbReference>
<feature type="binding site" evidence="7 8">
    <location>
        <position position="126"/>
    </location>
    <ligand>
        <name>S-adenosyl-L-methionine</name>
        <dbReference type="ChEBI" id="CHEBI:59789"/>
    </ligand>
</feature>
<feature type="binding site" evidence="7 8">
    <location>
        <position position="58"/>
    </location>
    <ligand>
        <name>S-adenosyl-L-methionine</name>
        <dbReference type="ChEBI" id="CHEBI:59789"/>
    </ligand>
</feature>
<keyword evidence="6 7" id="KW-0694">RNA-binding</keyword>
<protein>
    <recommendedName>
        <fullName evidence="7">Ribosomal RNA small subunit methyltransferase A</fullName>
        <ecNumber evidence="7">2.1.1.182</ecNumber>
    </recommendedName>
    <alternativeName>
        <fullName evidence="7">16S rRNA (adenine(1518)-N(6)/adenine(1519)-N(6))-dimethyltransferase</fullName>
    </alternativeName>
    <alternativeName>
        <fullName evidence="7">16S rRNA dimethyladenosine transferase</fullName>
    </alternativeName>
    <alternativeName>
        <fullName evidence="7">16S rRNA dimethylase</fullName>
    </alternativeName>
    <alternativeName>
        <fullName evidence="7">S-adenosylmethionine-6-N', N'-adenosyl(rRNA) dimethyltransferase</fullName>
    </alternativeName>
</protein>
<evidence type="ECO:0000256" key="2">
    <source>
        <dbReference type="ARBA" id="ARBA00022552"/>
    </source>
</evidence>
<dbReference type="Pfam" id="PF00398">
    <property type="entry name" value="RrnaAD"/>
    <property type="match status" value="1"/>
</dbReference>
<evidence type="ECO:0000256" key="6">
    <source>
        <dbReference type="ARBA" id="ARBA00022884"/>
    </source>
</evidence>
<dbReference type="PANTHER" id="PTHR11727:SF7">
    <property type="entry name" value="DIMETHYLADENOSINE TRANSFERASE-RELATED"/>
    <property type="match status" value="1"/>
</dbReference>
<evidence type="ECO:0000256" key="1">
    <source>
        <dbReference type="ARBA" id="ARBA00022490"/>
    </source>
</evidence>
<dbReference type="Gene3D" id="1.10.8.100">
    <property type="entry name" value="Ribosomal RNA adenine dimethylase-like, domain 2"/>
    <property type="match status" value="1"/>
</dbReference>
<feature type="binding site" evidence="7 8">
    <location>
        <position position="106"/>
    </location>
    <ligand>
        <name>S-adenosyl-L-methionine</name>
        <dbReference type="ChEBI" id="CHEBI:59789"/>
    </ligand>
</feature>
<feature type="domain" description="Ribosomal RNA adenine methylase transferase N-terminal" evidence="9">
    <location>
        <begin position="38"/>
        <end position="211"/>
    </location>
</feature>
<name>A0AAP3UY37_9PROT</name>
<keyword evidence="4 7" id="KW-0808">Transferase</keyword>
<organism evidence="10 11">
    <name type="scientific">Marinimicrococcus flavescens</name>
    <dbReference type="NCBI Taxonomy" id="3031815"/>
    <lineage>
        <taxon>Bacteria</taxon>
        <taxon>Pseudomonadati</taxon>
        <taxon>Pseudomonadota</taxon>
        <taxon>Alphaproteobacteria</taxon>
        <taxon>Geminicoccales</taxon>
        <taxon>Geminicoccaceae</taxon>
        <taxon>Marinimicrococcus</taxon>
    </lineage>
</organism>
<dbReference type="RefSeq" id="WP_327788124.1">
    <property type="nucleotide sequence ID" value="NZ_JARGEQ010000040.1"/>
</dbReference>
<comment type="function">
    <text evidence="7">Specifically dimethylates two adjacent adenosines (A1518 and A1519) in the loop of a conserved hairpin near the 3'-end of 16S rRNA in the 30S particle. May play a critical role in biogenesis of 30S subunits.</text>
</comment>
<dbReference type="PANTHER" id="PTHR11727">
    <property type="entry name" value="DIMETHYLADENOSINE TRANSFERASE"/>
    <property type="match status" value="1"/>
</dbReference>
<dbReference type="GO" id="GO:0052908">
    <property type="term" value="F:16S rRNA (adenine(1518)-N(6)/adenine(1519)-N(6))-dimethyltransferase activity"/>
    <property type="evidence" value="ECO:0007669"/>
    <property type="project" value="UniProtKB-EC"/>
</dbReference>
<keyword evidence="1 7" id="KW-0963">Cytoplasm</keyword>
<dbReference type="InterPro" id="IPR011530">
    <property type="entry name" value="rRNA_adenine_dimethylase"/>
</dbReference>
<feature type="binding site" evidence="7 8">
    <location>
        <position position="80"/>
    </location>
    <ligand>
        <name>S-adenosyl-L-methionine</name>
        <dbReference type="ChEBI" id="CHEBI:59789"/>
    </ligand>
</feature>
<evidence type="ECO:0000313" key="11">
    <source>
        <dbReference type="Proteomes" id="UP001301140"/>
    </source>
</evidence>
<dbReference type="SUPFAM" id="SSF53335">
    <property type="entry name" value="S-adenosyl-L-methionine-dependent methyltransferases"/>
    <property type="match status" value="1"/>
</dbReference>
<dbReference type="NCBIfam" id="TIGR00755">
    <property type="entry name" value="ksgA"/>
    <property type="match status" value="1"/>
</dbReference>
<dbReference type="FunFam" id="1.10.8.100:FF:000001">
    <property type="entry name" value="Ribosomal RNA small subunit methyltransferase A"/>
    <property type="match status" value="1"/>
</dbReference>
<evidence type="ECO:0000259" key="9">
    <source>
        <dbReference type="SMART" id="SM00650"/>
    </source>
</evidence>
<sequence>MTTTPPPSPLAPLREVIRRHGLQADKRLGQHFLTDPSILARIARAAGPLEGCTVLEVGPGPGGLTRAILEAGAARVIAVERDARCIAALEELVAWSGGRLEIVEADARRFDPAGLAPEGQLRLVANLPYNVGTELLLGWYRRLELFHSLTLMFQREVVLRLVAQQGGDDYGRLAVMTRRLCCAERVFDLSPASFVPPPKVHSSLVRLVPRPDLPTAAERRLLERVTQAAFGQRRKMLRSSLKSLGVPPEPLLERAGIDPQRRAETLSLDEFEALARALGTNAAQGS</sequence>
<evidence type="ECO:0000256" key="4">
    <source>
        <dbReference type="ARBA" id="ARBA00022679"/>
    </source>
</evidence>
<comment type="catalytic activity">
    <reaction evidence="7">
        <text>adenosine(1518)/adenosine(1519) in 16S rRNA + 4 S-adenosyl-L-methionine = N(6)-dimethyladenosine(1518)/N(6)-dimethyladenosine(1519) in 16S rRNA + 4 S-adenosyl-L-homocysteine + 4 H(+)</text>
        <dbReference type="Rhea" id="RHEA:19609"/>
        <dbReference type="Rhea" id="RHEA-COMP:10232"/>
        <dbReference type="Rhea" id="RHEA-COMP:10233"/>
        <dbReference type="ChEBI" id="CHEBI:15378"/>
        <dbReference type="ChEBI" id="CHEBI:57856"/>
        <dbReference type="ChEBI" id="CHEBI:59789"/>
        <dbReference type="ChEBI" id="CHEBI:74411"/>
        <dbReference type="ChEBI" id="CHEBI:74493"/>
        <dbReference type="EC" id="2.1.1.182"/>
    </reaction>
</comment>
<gene>
    <name evidence="7 10" type="primary">rsmA</name>
    <name evidence="7" type="synonym">ksgA</name>
    <name evidence="10" type="ORF">PZ740_04825</name>
</gene>
<keyword evidence="11" id="KW-1185">Reference proteome</keyword>
<comment type="caution">
    <text evidence="10">The sequence shown here is derived from an EMBL/GenBank/DDBJ whole genome shotgun (WGS) entry which is preliminary data.</text>
</comment>
<comment type="subcellular location">
    <subcellularLocation>
        <location evidence="7">Cytoplasm</location>
    </subcellularLocation>
</comment>
<dbReference type="HAMAP" id="MF_00607">
    <property type="entry name" value="16SrRNA_methyltr_A"/>
    <property type="match status" value="1"/>
</dbReference>
<dbReference type="InterPro" id="IPR020598">
    <property type="entry name" value="rRNA_Ade_methylase_Trfase_N"/>
</dbReference>
<evidence type="ECO:0000256" key="3">
    <source>
        <dbReference type="ARBA" id="ARBA00022603"/>
    </source>
</evidence>
<keyword evidence="2 7" id="KW-0698">rRNA processing</keyword>
<evidence type="ECO:0000313" key="10">
    <source>
        <dbReference type="EMBL" id="MDF1585708.1"/>
    </source>
</evidence>
<dbReference type="GO" id="GO:0005829">
    <property type="term" value="C:cytosol"/>
    <property type="evidence" value="ECO:0007669"/>
    <property type="project" value="TreeGrafter"/>
</dbReference>
<dbReference type="InterPro" id="IPR029063">
    <property type="entry name" value="SAM-dependent_MTases_sf"/>
</dbReference>
<dbReference type="CDD" id="cd02440">
    <property type="entry name" value="AdoMet_MTases"/>
    <property type="match status" value="1"/>
</dbReference>
<evidence type="ECO:0000256" key="5">
    <source>
        <dbReference type="ARBA" id="ARBA00022691"/>
    </source>
</evidence>
<accession>A0AAP3UY37</accession>
<dbReference type="EC" id="2.1.1.182" evidence="7"/>
<dbReference type="EMBL" id="JARGEQ010000040">
    <property type="protein sequence ID" value="MDF1585708.1"/>
    <property type="molecule type" value="Genomic_DNA"/>
</dbReference>
<dbReference type="PROSITE" id="PS51689">
    <property type="entry name" value="SAM_RNA_A_N6_MT"/>
    <property type="match status" value="1"/>
</dbReference>
<dbReference type="PROSITE" id="PS01131">
    <property type="entry name" value="RRNA_A_DIMETH"/>
    <property type="match status" value="1"/>
</dbReference>
<dbReference type="InterPro" id="IPR020596">
    <property type="entry name" value="rRNA_Ade_Mease_Trfase_CS"/>
</dbReference>
<dbReference type="Gene3D" id="3.40.50.150">
    <property type="entry name" value="Vaccinia Virus protein VP39"/>
    <property type="match status" value="1"/>
</dbReference>
<dbReference type="InterPro" id="IPR023165">
    <property type="entry name" value="rRNA_Ade_diMease-like_C"/>
</dbReference>
<evidence type="ECO:0000256" key="7">
    <source>
        <dbReference type="HAMAP-Rule" id="MF_00607"/>
    </source>
</evidence>